<proteinExistence type="predicted"/>
<gene>
    <name evidence="3" type="ORF">NCTC9828_02335</name>
    <name evidence="2" type="ORF">WA04_08575</name>
</gene>
<reference evidence="2 4" key="1">
    <citation type="journal article" date="2015" name="PLoS ONE">
        <title>Genomic analysis reveals the molecular basis for capsule loss in the group B streptococcus population.</title>
        <authorList>
            <consortium name="DEVANI Consortium"/>
            <person name="Rosini R."/>
            <person name="Campisi E."/>
            <person name="De Chiara M."/>
            <person name="Tettelin H."/>
            <person name="Rinaudo D."/>
            <person name="Toniolo C."/>
            <person name="Metruccio M."/>
            <person name="Guidotti S."/>
            <person name="Sorensen U.B."/>
            <person name="Kilian M."/>
            <person name="Ramirez M."/>
            <person name="Janulczyk R."/>
            <person name="Donati C."/>
            <person name="Grandi G."/>
            <person name="Margarit I."/>
        </authorList>
    </citation>
    <scope>NUCLEOTIDE SEQUENCE [LARGE SCALE GENOMIC DNA]</scope>
    <source>
        <strain evidence="2 4">DK-B-USS-215</strain>
    </source>
</reference>
<reference evidence="3 5" key="2">
    <citation type="submission" date="2018-06" db="EMBL/GenBank/DDBJ databases">
        <authorList>
            <consortium name="Pathogen Informatics"/>
            <person name="Doyle S."/>
        </authorList>
    </citation>
    <scope>NUCLEOTIDE SEQUENCE [LARGE SCALE GENOMIC DNA]</scope>
    <source>
        <strain evidence="3 5">NCTC9828</strain>
    </source>
</reference>
<dbReference type="InterPro" id="IPR010057">
    <property type="entry name" value="Transcription_activator_Rgg_C"/>
</dbReference>
<feature type="domain" description="HTH cro/C1-type" evidence="1">
    <location>
        <begin position="8"/>
        <end position="61"/>
    </location>
</feature>
<dbReference type="NCBIfam" id="TIGR01716">
    <property type="entry name" value="RGG_Cterm"/>
    <property type="match status" value="1"/>
</dbReference>
<dbReference type="SUPFAM" id="SSF47413">
    <property type="entry name" value="lambda repressor-like DNA-binding domains"/>
    <property type="match status" value="1"/>
</dbReference>
<dbReference type="InterPro" id="IPR001387">
    <property type="entry name" value="Cro/C1-type_HTH"/>
</dbReference>
<evidence type="ECO:0000313" key="5">
    <source>
        <dbReference type="Proteomes" id="UP000255140"/>
    </source>
</evidence>
<dbReference type="PROSITE" id="PS50943">
    <property type="entry name" value="HTH_CROC1"/>
    <property type="match status" value="1"/>
</dbReference>
<dbReference type="PANTHER" id="PTHR37038:SF12">
    <property type="entry name" value="TRANSCRIPTIONAL REGULATOR"/>
    <property type="match status" value="1"/>
</dbReference>
<dbReference type="GO" id="GO:0003677">
    <property type="term" value="F:DNA binding"/>
    <property type="evidence" value="ECO:0007669"/>
    <property type="project" value="InterPro"/>
</dbReference>
<dbReference type="InterPro" id="IPR010982">
    <property type="entry name" value="Lambda_DNA-bd_dom_sf"/>
</dbReference>
<dbReference type="EMBL" id="UHEW01000005">
    <property type="protein sequence ID" value="SUN30308.1"/>
    <property type="molecule type" value="Genomic_DNA"/>
</dbReference>
<dbReference type="RefSeq" id="WP_047209046.1">
    <property type="nucleotide sequence ID" value="NZ_CP026082.1"/>
</dbReference>
<dbReference type="SMART" id="SM00530">
    <property type="entry name" value="HTH_XRE"/>
    <property type="match status" value="1"/>
</dbReference>
<organism evidence="2 4">
    <name type="scientific">Streptococcus agalactiae</name>
    <dbReference type="NCBI Taxonomy" id="1311"/>
    <lineage>
        <taxon>Bacteria</taxon>
        <taxon>Bacillati</taxon>
        <taxon>Bacillota</taxon>
        <taxon>Bacilli</taxon>
        <taxon>Lactobacillales</taxon>
        <taxon>Streptococcaceae</taxon>
        <taxon>Streptococcus</taxon>
    </lineage>
</organism>
<dbReference type="Pfam" id="PF01381">
    <property type="entry name" value="HTH_3"/>
    <property type="match status" value="1"/>
</dbReference>
<dbReference type="Gene3D" id="1.25.40.400">
    <property type="match status" value="1"/>
</dbReference>
<evidence type="ECO:0000313" key="4">
    <source>
        <dbReference type="Proteomes" id="UP000035346"/>
    </source>
</evidence>
<comment type="caution">
    <text evidence="2">The sequence shown here is derived from an EMBL/GenBank/DDBJ whole genome shotgun (WGS) entry which is preliminary data.</text>
</comment>
<evidence type="ECO:0000313" key="3">
    <source>
        <dbReference type="EMBL" id="SUN30308.1"/>
    </source>
</evidence>
<evidence type="ECO:0000259" key="1">
    <source>
        <dbReference type="PROSITE" id="PS50943"/>
    </source>
</evidence>
<protein>
    <submittedName>
        <fullName evidence="2 3">Transcriptional regulator</fullName>
    </submittedName>
</protein>
<dbReference type="AlphaFoldDB" id="A0A837KXZ9"/>
<dbReference type="Pfam" id="PF21259">
    <property type="entry name" value="Rgg_C"/>
    <property type="match status" value="1"/>
</dbReference>
<dbReference type="Gene3D" id="1.10.260.40">
    <property type="entry name" value="lambda repressor-like DNA-binding domains"/>
    <property type="match status" value="1"/>
</dbReference>
<dbReference type="EMBL" id="LBKL01000083">
    <property type="protein sequence ID" value="KLL36592.1"/>
    <property type="molecule type" value="Genomic_DNA"/>
</dbReference>
<name>A0A837KXZ9_STRAG</name>
<dbReference type="InterPro" id="IPR053163">
    <property type="entry name" value="HTH-type_regulator_Rgg"/>
</dbReference>
<dbReference type="Proteomes" id="UP000255140">
    <property type="component" value="Unassembled WGS sequence"/>
</dbReference>
<sequence>MENFGKIFKKFRESRGLKLKDFVGSGLSTSQLSRFEKGESDLTITKFILALNELNMPISEFMYAANDFHRDELNEILEQIRIFVSQNDIQGMKLLLISQLEKNSPQKKFHKLNVILIKMRLQELSGETYYTDEDLDYLSDYLFSVDYWGCYELLLFMNTLDVFNHDMFMVLSKEMSRRSDFYKEIPNHRRLISTMLLNGYIACIDREEFIDALYFEKQLNSCFFIETEVYERLVFLYAKNLYKLKKRNDKRAILEMQKCIGMMKLLSCNHLAETFEKHLKKILEEKH</sequence>
<dbReference type="PANTHER" id="PTHR37038">
    <property type="entry name" value="TRANSCRIPTIONAL REGULATOR-RELATED"/>
    <property type="match status" value="1"/>
</dbReference>
<accession>A0A837KXZ9</accession>
<dbReference type="CDD" id="cd00093">
    <property type="entry name" value="HTH_XRE"/>
    <property type="match status" value="1"/>
</dbReference>
<dbReference type="Proteomes" id="UP000035346">
    <property type="component" value="Unassembled WGS sequence"/>
</dbReference>
<evidence type="ECO:0000313" key="2">
    <source>
        <dbReference type="EMBL" id="KLL36592.1"/>
    </source>
</evidence>